<organism evidence="3 4">
    <name type="scientific">Pedococcus dokdonensis</name>
    <dbReference type="NCBI Taxonomy" id="443156"/>
    <lineage>
        <taxon>Bacteria</taxon>
        <taxon>Bacillati</taxon>
        <taxon>Actinomycetota</taxon>
        <taxon>Actinomycetes</taxon>
        <taxon>Micrococcales</taxon>
        <taxon>Intrasporangiaceae</taxon>
        <taxon>Pedococcus</taxon>
    </lineage>
</organism>
<keyword evidence="2" id="KW-0812">Transmembrane</keyword>
<feature type="compositionally biased region" description="Low complexity" evidence="1">
    <location>
        <begin position="1"/>
        <end position="28"/>
    </location>
</feature>
<dbReference type="EMBL" id="LT629711">
    <property type="protein sequence ID" value="SDP17061.1"/>
    <property type="molecule type" value="Genomic_DNA"/>
</dbReference>
<accession>A0A1H0QI65</accession>
<dbReference type="STRING" id="443156.SAMN04489867_1617"/>
<feature type="region of interest" description="Disordered" evidence="1">
    <location>
        <begin position="1"/>
        <end position="56"/>
    </location>
</feature>
<evidence type="ECO:0000256" key="2">
    <source>
        <dbReference type="SAM" id="Phobius"/>
    </source>
</evidence>
<feature type="transmembrane region" description="Helical" evidence="2">
    <location>
        <begin position="194"/>
        <end position="218"/>
    </location>
</feature>
<feature type="compositionally biased region" description="Gly residues" evidence="1">
    <location>
        <begin position="29"/>
        <end position="41"/>
    </location>
</feature>
<evidence type="ECO:0000313" key="4">
    <source>
        <dbReference type="Proteomes" id="UP000199077"/>
    </source>
</evidence>
<feature type="transmembrane region" description="Helical" evidence="2">
    <location>
        <begin position="153"/>
        <end position="182"/>
    </location>
</feature>
<dbReference type="AlphaFoldDB" id="A0A1H0QI65"/>
<feature type="transmembrane region" description="Helical" evidence="2">
    <location>
        <begin position="225"/>
        <end position="244"/>
    </location>
</feature>
<reference evidence="4" key="1">
    <citation type="submission" date="2016-10" db="EMBL/GenBank/DDBJ databases">
        <authorList>
            <person name="Varghese N."/>
            <person name="Submissions S."/>
        </authorList>
    </citation>
    <scope>NUCLEOTIDE SEQUENCE [LARGE SCALE GENOMIC DNA]</scope>
    <source>
        <strain evidence="4">DSM 22329</strain>
    </source>
</reference>
<evidence type="ECO:0000256" key="1">
    <source>
        <dbReference type="SAM" id="MobiDB-lite"/>
    </source>
</evidence>
<keyword evidence="2" id="KW-1133">Transmembrane helix</keyword>
<dbReference type="Proteomes" id="UP000199077">
    <property type="component" value="Chromosome I"/>
</dbReference>
<proteinExistence type="predicted"/>
<keyword evidence="4" id="KW-1185">Reference proteome</keyword>
<protein>
    <recommendedName>
        <fullName evidence="5">ABC-2 family transporter protein</fullName>
    </recommendedName>
</protein>
<keyword evidence="2" id="KW-0472">Membrane</keyword>
<evidence type="ECO:0000313" key="3">
    <source>
        <dbReference type="EMBL" id="SDP17061.1"/>
    </source>
</evidence>
<feature type="transmembrane region" description="Helical" evidence="2">
    <location>
        <begin position="112"/>
        <end position="132"/>
    </location>
</feature>
<feature type="transmembrane region" description="Helical" evidence="2">
    <location>
        <begin position="274"/>
        <end position="294"/>
    </location>
</feature>
<feature type="transmembrane region" description="Helical" evidence="2">
    <location>
        <begin position="81"/>
        <end position="100"/>
    </location>
</feature>
<sequence length="302" mass="31070">MSTTTDSTTTDSTTTHPTTASTGPTGARADGGGGVRQGGGHAAYPGRLPRIGGPRPTTGVPFARLAQVELRKMVDTRAGRWLLITIGVVIAAILTILLFVEGGAHGYEGYFGATSMPLMILVPIVGIMAATAEWSQRTGLTTFAIEPRRARVVAAKVVAALLAAAASFATALGLAALVNLVAVQARGADSGWSLGWGLLAGVALVLVLNLAQGVGFGLSLLNTPAAIVAYLVLPTAWSFVTALVKPMRTAGEWLDLGSATTPLLEGAAMHAKDWAQVGTASALWVVLPLAIGLWRVTRSEVK</sequence>
<dbReference type="RefSeq" id="WP_091783851.1">
    <property type="nucleotide sequence ID" value="NZ_LT629711.1"/>
</dbReference>
<evidence type="ECO:0008006" key="5">
    <source>
        <dbReference type="Google" id="ProtNLM"/>
    </source>
</evidence>
<feature type="compositionally biased region" description="Low complexity" evidence="1">
    <location>
        <begin position="42"/>
        <end position="56"/>
    </location>
</feature>
<gene>
    <name evidence="3" type="ORF">SAMN04489867_1617</name>
</gene>
<name>A0A1H0QI65_9MICO</name>
<dbReference type="OrthoDB" id="3822725at2"/>